<dbReference type="PANTHER" id="PTHR43709:SF2">
    <property type="entry name" value="DUF453 DOMAIN PROTEIN (AFU_ORTHOLOGUE AFUA_6G00360)"/>
    <property type="match status" value="1"/>
</dbReference>
<dbReference type="GeneID" id="55989083"/>
<dbReference type="KEGG" id="trg:TRUGW13939_01573"/>
<dbReference type="EMBL" id="CP055898">
    <property type="protein sequence ID" value="QKX54486.1"/>
    <property type="molecule type" value="Genomic_DNA"/>
</dbReference>
<proteinExistence type="inferred from homology"/>
<protein>
    <recommendedName>
        <fullName evidence="5">DUF453-domain-containing protein</fullName>
    </recommendedName>
</protein>
<dbReference type="Proteomes" id="UP000509510">
    <property type="component" value="Chromosome I"/>
</dbReference>
<evidence type="ECO:0000256" key="2">
    <source>
        <dbReference type="ARBA" id="ARBA00023235"/>
    </source>
</evidence>
<sequence length="911" mass="100526">MPPYSPFPARLVLPILPGREENVRIQKARNEYEDETRFTTFPEYIEYCHDYLSKTPDIDTYRILQPIAISDVEHPKRDMTLCQTYLRPWRGFEEMQIWVYNDVLETLGSREVFTPRNVIKSDGWRLCREALVSEAHLSFHLEYGVGKPAERIMPAMQESGLSRFDLNDKGGIVFQYRGDGNDGLPQASAVRNDSNKTLLFYIQEKHKMTPEDLRVGLRQPDFWKKVIRRSEVPGDMSEQLMYNAEYLAGTALAQAYDTMVHRGTPYGVLATGSCLVFLHVGEDDPETLYYFLSEPILDVQAMLNRGDTNWMKKPVTAVGRLLALSLMTSGYNASAVRRAPSPEPPTRRHRVAPTGLSLEFCTVKCLLGLQRKGELDQNCPNVGFHQSGGDLTLFHQIDSADMVRLLKLQLDRDLQQYCHLIDTRSPEEIMKGWGALFKLSLMPYGYTVAGKGSVEEGWTHGLCKEEKIYRLLQPAQGSDIRMHCGARSEMNINQRTLAGIARCHAHALSQASNRFCQGPSCSQQVQRAWYTRHGRQNRIPAAYYRGGTSRALLFQQKDLPANKDDWQSIFLGTIGSPDPNGRQLDGMGGGISSLSKICVVSPSKRPDAQVEFTFVQVGVKNDGIDYAGNCGNMSSAIGPFAVDSGLIRPTVSREGKSETTTVSLYNTNTQKIIHATFPVTSDGSETVYDGEFAIDGVAGTAAKIQLDFVDPGGSKTGKLLPTGNVVDRIDEIEVTCIDAGNPCVFVRAADLGVDGTMLPQDTEARPDLLGRLELLRAKAAVAMGMATTVEDVPASIPKICFVSKPVEHQLLSGETLATDSVDVVVRAISTGQPHKALPITCGLSVSAAARLNGSLVQQCLSGIAAQKTEVVVGHPSGQLVVDAFFDQAGKLVRVTVYRTARRLMEGAVFWK</sequence>
<gene>
    <name evidence="3" type="ORF">TRUGW13939_01573</name>
</gene>
<dbReference type="OrthoDB" id="10267539at2759"/>
<dbReference type="AlphaFoldDB" id="A0A7H8QKT2"/>
<evidence type="ECO:0000256" key="1">
    <source>
        <dbReference type="ARBA" id="ARBA00007673"/>
    </source>
</evidence>
<dbReference type="SUPFAM" id="SSF54506">
    <property type="entry name" value="Diaminopimelate epimerase-like"/>
    <property type="match status" value="2"/>
</dbReference>
<dbReference type="RefSeq" id="XP_035340665.1">
    <property type="nucleotide sequence ID" value="XM_035484772.1"/>
</dbReference>
<dbReference type="PANTHER" id="PTHR43709">
    <property type="entry name" value="ACONITATE ISOMERASE-RELATED"/>
    <property type="match status" value="1"/>
</dbReference>
<evidence type="ECO:0000313" key="3">
    <source>
        <dbReference type="EMBL" id="QKX54486.1"/>
    </source>
</evidence>
<keyword evidence="2" id="KW-0413">Isomerase</keyword>
<keyword evidence="4" id="KW-1185">Reference proteome</keyword>
<comment type="similarity">
    <text evidence="1">Belongs to the PrpF family.</text>
</comment>
<reference evidence="4" key="1">
    <citation type="submission" date="2020-06" db="EMBL/GenBank/DDBJ databases">
        <title>A chromosome-scale genome assembly of Talaromyces rugulosus W13939.</title>
        <authorList>
            <person name="Wang B."/>
            <person name="Guo L."/>
            <person name="Ye K."/>
            <person name="Wang L."/>
        </authorList>
    </citation>
    <scope>NUCLEOTIDE SEQUENCE [LARGE SCALE GENOMIC DNA]</scope>
    <source>
        <strain evidence="4">W13939</strain>
    </source>
</reference>
<name>A0A7H8QKT2_TALRU</name>
<evidence type="ECO:0008006" key="5">
    <source>
        <dbReference type="Google" id="ProtNLM"/>
    </source>
</evidence>
<dbReference type="Gene3D" id="3.10.310.10">
    <property type="entry name" value="Diaminopimelate Epimerase, Chain A, domain 1"/>
    <property type="match status" value="2"/>
</dbReference>
<dbReference type="GO" id="GO:0016853">
    <property type="term" value="F:isomerase activity"/>
    <property type="evidence" value="ECO:0007669"/>
    <property type="project" value="UniProtKB-KW"/>
</dbReference>
<evidence type="ECO:0000313" key="4">
    <source>
        <dbReference type="Proteomes" id="UP000509510"/>
    </source>
</evidence>
<dbReference type="Pfam" id="PF04303">
    <property type="entry name" value="PrpF"/>
    <property type="match status" value="1"/>
</dbReference>
<accession>A0A7H8QKT2</accession>
<dbReference type="InterPro" id="IPR007400">
    <property type="entry name" value="PrpF-like"/>
</dbReference>
<organism evidence="3 4">
    <name type="scientific">Talaromyces rugulosus</name>
    <name type="common">Penicillium rugulosum</name>
    <dbReference type="NCBI Taxonomy" id="121627"/>
    <lineage>
        <taxon>Eukaryota</taxon>
        <taxon>Fungi</taxon>
        <taxon>Dikarya</taxon>
        <taxon>Ascomycota</taxon>
        <taxon>Pezizomycotina</taxon>
        <taxon>Eurotiomycetes</taxon>
        <taxon>Eurotiomycetidae</taxon>
        <taxon>Eurotiales</taxon>
        <taxon>Trichocomaceae</taxon>
        <taxon>Talaromyces</taxon>
        <taxon>Talaromyces sect. Islandici</taxon>
    </lineage>
</organism>